<sequence>MADAHVKRQRAVDVFPAGVCDGNRGPGGWGVVLQYGGRSREVHGAELAPTSSDRMLLTAVAEALALLTRPVAVHVHADQTIVGRHRDLRSRLTSAAQRHQVRWVEEVTTSGAAAERADALARTGLLEATQQLDSRCVHDLITRQCWQCRPSAGTRPERVAVTSGGSVFHLSEGCAALNHGWRRIERRGGVQSDLTWVPTVDAITAGRGACEVCCAGRDIR</sequence>
<dbReference type="SUPFAM" id="SSF53098">
    <property type="entry name" value="Ribonuclease H-like"/>
    <property type="match status" value="1"/>
</dbReference>
<organism evidence="2 3">
    <name type="scientific">Actinoplanes octamycinicus</name>
    <dbReference type="NCBI Taxonomy" id="135948"/>
    <lineage>
        <taxon>Bacteria</taxon>
        <taxon>Bacillati</taxon>
        <taxon>Actinomycetota</taxon>
        <taxon>Actinomycetes</taxon>
        <taxon>Micromonosporales</taxon>
        <taxon>Micromonosporaceae</taxon>
        <taxon>Actinoplanes</taxon>
    </lineage>
</organism>
<dbReference type="GO" id="GO:0004523">
    <property type="term" value="F:RNA-DNA hybrid ribonuclease activity"/>
    <property type="evidence" value="ECO:0007669"/>
    <property type="project" value="InterPro"/>
</dbReference>
<gene>
    <name evidence="2" type="ORF">BJY16_002990</name>
</gene>
<dbReference type="InterPro" id="IPR036397">
    <property type="entry name" value="RNaseH_sf"/>
</dbReference>
<dbReference type="RefSeq" id="WP_185040055.1">
    <property type="nucleotide sequence ID" value="NZ_BAABFG010000005.1"/>
</dbReference>
<keyword evidence="3" id="KW-1185">Reference proteome</keyword>
<feature type="domain" description="RNase H type-1" evidence="1">
    <location>
        <begin position="8"/>
        <end position="126"/>
    </location>
</feature>
<proteinExistence type="predicted"/>
<protein>
    <submittedName>
        <fullName evidence="2">Ribonuclease HI</fullName>
    </submittedName>
</protein>
<comment type="caution">
    <text evidence="2">The sequence shown here is derived from an EMBL/GenBank/DDBJ whole genome shotgun (WGS) entry which is preliminary data.</text>
</comment>
<dbReference type="AlphaFoldDB" id="A0A7W7M7A2"/>
<dbReference type="PROSITE" id="PS50879">
    <property type="entry name" value="RNASE_H_1"/>
    <property type="match status" value="1"/>
</dbReference>
<accession>A0A7W7M7A2</accession>
<dbReference type="InterPro" id="IPR012337">
    <property type="entry name" value="RNaseH-like_sf"/>
</dbReference>
<reference evidence="2 3" key="1">
    <citation type="submission" date="2020-08" db="EMBL/GenBank/DDBJ databases">
        <title>Sequencing the genomes of 1000 actinobacteria strains.</title>
        <authorList>
            <person name="Klenk H.-P."/>
        </authorList>
    </citation>
    <scope>NUCLEOTIDE SEQUENCE [LARGE SCALE GENOMIC DNA]</scope>
    <source>
        <strain evidence="2 3">DSM 45809</strain>
    </source>
</reference>
<dbReference type="Proteomes" id="UP000546162">
    <property type="component" value="Unassembled WGS sequence"/>
</dbReference>
<dbReference type="Pfam" id="PF00075">
    <property type="entry name" value="RNase_H"/>
    <property type="match status" value="1"/>
</dbReference>
<dbReference type="Gene3D" id="3.30.420.10">
    <property type="entry name" value="Ribonuclease H-like superfamily/Ribonuclease H"/>
    <property type="match status" value="1"/>
</dbReference>
<dbReference type="EMBL" id="JACHNB010000001">
    <property type="protein sequence ID" value="MBB4739531.1"/>
    <property type="molecule type" value="Genomic_DNA"/>
</dbReference>
<dbReference type="InterPro" id="IPR002156">
    <property type="entry name" value="RNaseH_domain"/>
</dbReference>
<evidence type="ECO:0000313" key="2">
    <source>
        <dbReference type="EMBL" id="MBB4739531.1"/>
    </source>
</evidence>
<dbReference type="GO" id="GO:0003676">
    <property type="term" value="F:nucleic acid binding"/>
    <property type="evidence" value="ECO:0007669"/>
    <property type="project" value="InterPro"/>
</dbReference>
<evidence type="ECO:0000259" key="1">
    <source>
        <dbReference type="PROSITE" id="PS50879"/>
    </source>
</evidence>
<evidence type="ECO:0000313" key="3">
    <source>
        <dbReference type="Proteomes" id="UP000546162"/>
    </source>
</evidence>
<name>A0A7W7M7A2_9ACTN</name>